<feature type="compositionally biased region" description="Basic and acidic residues" evidence="2">
    <location>
        <begin position="733"/>
        <end position="751"/>
    </location>
</feature>
<feature type="region of interest" description="Disordered" evidence="2">
    <location>
        <begin position="728"/>
        <end position="776"/>
    </location>
</feature>
<dbReference type="KEGG" id="salh:HMF8227_02348"/>
<feature type="compositionally biased region" description="Basic and acidic residues" evidence="2">
    <location>
        <begin position="690"/>
        <end position="712"/>
    </location>
</feature>
<accession>A0A2S2E6C6</accession>
<feature type="compositionally biased region" description="Basic residues" evidence="2">
    <location>
        <begin position="523"/>
        <end position="536"/>
    </location>
</feature>
<dbReference type="Proteomes" id="UP000245728">
    <property type="component" value="Chromosome"/>
</dbReference>
<dbReference type="EMBL" id="CP029347">
    <property type="protein sequence ID" value="AWL12800.1"/>
    <property type="molecule type" value="Genomic_DNA"/>
</dbReference>
<feature type="compositionally biased region" description="Polar residues" evidence="2">
    <location>
        <begin position="678"/>
        <end position="689"/>
    </location>
</feature>
<name>A0A2S2E6C6_9ALTE</name>
<feature type="region of interest" description="Disordered" evidence="2">
    <location>
        <begin position="516"/>
        <end position="536"/>
    </location>
</feature>
<keyword evidence="1" id="KW-0175">Coiled coil</keyword>
<proteinExistence type="predicted"/>
<dbReference type="RefSeq" id="WP_109340343.1">
    <property type="nucleotide sequence ID" value="NZ_CP029347.1"/>
</dbReference>
<keyword evidence="4" id="KW-1185">Reference proteome</keyword>
<feature type="region of interest" description="Disordered" evidence="2">
    <location>
        <begin position="678"/>
        <end position="712"/>
    </location>
</feature>
<sequence length="840" mass="89667">MSQNSDVMIEVGATMDRSVGRSFDTVANKATRARKAVAGGLDKDVAQVRRARAEQGRFDRAVGDASRAVGRQGRRLTDTARDAVSYTRSLGQALRKNQAFSRSARAVGRGLDSVANRWTALAGGAAGIGSMGMTLTMDETITRLGIQANKSKEEMAALKNEIFAISQEENIRIDPVQLTSAIDQIVTKTGDLDMARRNMRNIAMTIQAANAQGLDAGSMVADIAYKFNIKDSDAILATLDGLVVQGKEGAFTLQHLSKEGAQAMAAYAAMGRKGKQAAMEMGALLQISMMGSGSGAEAASAFDSTLADITSNFDKFQELGIQVFDPEKLAEGKKVFRSVPEILRDTMKATEGDVTQYSQLFGDEAIRLVKVLGSEYQDLGKLPTLDKLLGISGDGQTIMKDTATAADSAAASFRNLLHVWRDVADDAFSGPLQSLADTLNGMDPEALKTLMQTGAGAGLFLGGAALTKKAWDIGSGVMGFFGRGKKRKRGKNDEATNPLDAAGGTTPVYVVNMPAGGMGGGGRGRRGRGRGANKRSVGRRLLGGAGKLARGVGQRIMPITAVLGAVDIGTTLMNDSLKENEKGKAVSRDVGGLGGALGGAAAGAAIGSVVPVVGTAIGGLIGSIVGGWGGDALGGAIGDWMFDDDPRKVGREIVNNNERREVERESVTREVRSERLELQTSHTEVNNQHLTERDRSVETNNNTEHHLTRDRQTQVERLAVQSTYTELQTQQLTERDRITRELRSSERERSVETNNTERQQLTREVRQSDVAGNGSLGSLTRLVSEINRKMTAKPAPTQVTMHATFHASNSNEQIAQLKEALNNLRDDLKGDGYQVAYEDS</sequence>
<evidence type="ECO:0000313" key="4">
    <source>
        <dbReference type="Proteomes" id="UP000245728"/>
    </source>
</evidence>
<dbReference type="AlphaFoldDB" id="A0A2S2E6C6"/>
<reference evidence="3 4" key="1">
    <citation type="submission" date="2018-05" db="EMBL/GenBank/DDBJ databases">
        <title>Salinimonas sp. HMF8227 Genome sequencing and assembly.</title>
        <authorList>
            <person name="Kang H."/>
            <person name="Kang J."/>
            <person name="Cha I."/>
            <person name="Kim H."/>
            <person name="Joh K."/>
        </authorList>
    </citation>
    <scope>NUCLEOTIDE SEQUENCE [LARGE SCALE GENOMIC DNA]</scope>
    <source>
        <strain evidence="3 4">HMF8227</strain>
    </source>
</reference>
<dbReference type="OrthoDB" id="371379at2"/>
<organism evidence="3 4">
    <name type="scientific">Saliniradius amylolyticus</name>
    <dbReference type="NCBI Taxonomy" id="2183582"/>
    <lineage>
        <taxon>Bacteria</taxon>
        <taxon>Pseudomonadati</taxon>
        <taxon>Pseudomonadota</taxon>
        <taxon>Gammaproteobacteria</taxon>
        <taxon>Alteromonadales</taxon>
        <taxon>Alteromonadaceae</taxon>
        <taxon>Saliniradius</taxon>
    </lineage>
</organism>
<protein>
    <submittedName>
        <fullName evidence="3">Putative tape measure protein</fullName>
    </submittedName>
</protein>
<feature type="region of interest" description="Disordered" evidence="2">
    <location>
        <begin position="484"/>
        <end position="503"/>
    </location>
</feature>
<evidence type="ECO:0000256" key="1">
    <source>
        <dbReference type="SAM" id="Coils"/>
    </source>
</evidence>
<gene>
    <name evidence="3" type="ORF">HMF8227_02348</name>
</gene>
<feature type="coiled-coil region" evidence="1">
    <location>
        <begin position="141"/>
        <end position="168"/>
    </location>
</feature>
<evidence type="ECO:0000313" key="3">
    <source>
        <dbReference type="EMBL" id="AWL12800.1"/>
    </source>
</evidence>
<evidence type="ECO:0000256" key="2">
    <source>
        <dbReference type="SAM" id="MobiDB-lite"/>
    </source>
</evidence>